<name>A0A0C3NR38_PISTI</name>
<dbReference type="EMBL" id="KN832021">
    <property type="protein sequence ID" value="KIN97975.1"/>
    <property type="molecule type" value="Genomic_DNA"/>
</dbReference>
<reference evidence="2 3" key="1">
    <citation type="submission" date="2014-04" db="EMBL/GenBank/DDBJ databases">
        <authorList>
            <consortium name="DOE Joint Genome Institute"/>
            <person name="Kuo A."/>
            <person name="Kohler A."/>
            <person name="Costa M.D."/>
            <person name="Nagy L.G."/>
            <person name="Floudas D."/>
            <person name="Copeland A."/>
            <person name="Barry K.W."/>
            <person name="Cichocki N."/>
            <person name="Veneault-Fourrey C."/>
            <person name="LaButti K."/>
            <person name="Lindquist E.A."/>
            <person name="Lipzen A."/>
            <person name="Lundell T."/>
            <person name="Morin E."/>
            <person name="Murat C."/>
            <person name="Sun H."/>
            <person name="Tunlid A."/>
            <person name="Henrissat B."/>
            <person name="Grigoriev I.V."/>
            <person name="Hibbett D.S."/>
            <person name="Martin F."/>
            <person name="Nordberg H.P."/>
            <person name="Cantor M.N."/>
            <person name="Hua S.X."/>
        </authorList>
    </citation>
    <scope>NUCLEOTIDE SEQUENCE [LARGE SCALE GENOMIC DNA]</scope>
    <source>
        <strain evidence="2 3">Marx 270</strain>
    </source>
</reference>
<gene>
    <name evidence="2" type="ORF">M404DRAFT_158956</name>
</gene>
<accession>A0A0C3NR38</accession>
<feature type="compositionally biased region" description="Basic and acidic residues" evidence="1">
    <location>
        <begin position="63"/>
        <end position="73"/>
    </location>
</feature>
<feature type="non-terminal residue" evidence="2">
    <location>
        <position position="1"/>
    </location>
</feature>
<organism evidence="2 3">
    <name type="scientific">Pisolithus tinctorius Marx 270</name>
    <dbReference type="NCBI Taxonomy" id="870435"/>
    <lineage>
        <taxon>Eukaryota</taxon>
        <taxon>Fungi</taxon>
        <taxon>Dikarya</taxon>
        <taxon>Basidiomycota</taxon>
        <taxon>Agaricomycotina</taxon>
        <taxon>Agaricomycetes</taxon>
        <taxon>Agaricomycetidae</taxon>
        <taxon>Boletales</taxon>
        <taxon>Sclerodermatineae</taxon>
        <taxon>Pisolithaceae</taxon>
        <taxon>Pisolithus</taxon>
    </lineage>
</organism>
<reference evidence="3" key="2">
    <citation type="submission" date="2015-01" db="EMBL/GenBank/DDBJ databases">
        <title>Evolutionary Origins and Diversification of the Mycorrhizal Mutualists.</title>
        <authorList>
            <consortium name="DOE Joint Genome Institute"/>
            <consortium name="Mycorrhizal Genomics Consortium"/>
            <person name="Kohler A."/>
            <person name="Kuo A."/>
            <person name="Nagy L.G."/>
            <person name="Floudas D."/>
            <person name="Copeland A."/>
            <person name="Barry K.W."/>
            <person name="Cichocki N."/>
            <person name="Veneault-Fourrey C."/>
            <person name="LaButti K."/>
            <person name="Lindquist E.A."/>
            <person name="Lipzen A."/>
            <person name="Lundell T."/>
            <person name="Morin E."/>
            <person name="Murat C."/>
            <person name="Riley R."/>
            <person name="Ohm R."/>
            <person name="Sun H."/>
            <person name="Tunlid A."/>
            <person name="Henrissat B."/>
            <person name="Grigoriev I.V."/>
            <person name="Hibbett D.S."/>
            <person name="Martin F."/>
        </authorList>
    </citation>
    <scope>NUCLEOTIDE SEQUENCE [LARGE SCALE GENOMIC DNA]</scope>
    <source>
        <strain evidence="3">Marx 270</strain>
    </source>
</reference>
<keyword evidence="3" id="KW-1185">Reference proteome</keyword>
<proteinExistence type="predicted"/>
<protein>
    <submittedName>
        <fullName evidence="2">Uncharacterized protein</fullName>
    </submittedName>
</protein>
<sequence length="144" mass="15666">ALKVVAPGPECFENSKQFLVVGVIIQFRGRQSLGVECNQMNLAVTTGDRKDAGDGIVRSIGLDSDRNPGDEMIPRSPLAGKPSQQYDDVRVIKDKTAVKIGEAEEGLNILDLVRLRPVADGLDLFLQHREAGRGKVESEVLDQV</sequence>
<dbReference type="AlphaFoldDB" id="A0A0C3NR38"/>
<dbReference type="OrthoDB" id="3046524at2759"/>
<dbReference type="InParanoid" id="A0A0C3NR38"/>
<dbReference type="Proteomes" id="UP000054217">
    <property type="component" value="Unassembled WGS sequence"/>
</dbReference>
<dbReference type="HOGENOM" id="CLU_090544_0_1_1"/>
<evidence type="ECO:0000313" key="2">
    <source>
        <dbReference type="EMBL" id="KIN97975.1"/>
    </source>
</evidence>
<evidence type="ECO:0000256" key="1">
    <source>
        <dbReference type="SAM" id="MobiDB-lite"/>
    </source>
</evidence>
<feature type="region of interest" description="Disordered" evidence="1">
    <location>
        <begin position="55"/>
        <end position="85"/>
    </location>
</feature>
<evidence type="ECO:0000313" key="3">
    <source>
        <dbReference type="Proteomes" id="UP000054217"/>
    </source>
</evidence>